<comment type="caution">
    <text evidence="1">The sequence shown here is derived from an EMBL/GenBank/DDBJ whole genome shotgun (WGS) entry which is preliminary data.</text>
</comment>
<sequence length="108" mass="12167">MYLRKTCASNKGYILMKHGYGCDLSLHHDETLVGHTRLEPPFNGSFGGFRVEGYYNGLLCISCFGTQHPIHLWNPSIQKFKALPDPNILPPCRPFESAMFGIVPQIND</sequence>
<gene>
    <name evidence="1" type="ORF">L1049_025353</name>
</gene>
<keyword evidence="2" id="KW-1185">Reference proteome</keyword>
<accession>A0AAP0N7U9</accession>
<proteinExistence type="predicted"/>
<evidence type="ECO:0000313" key="2">
    <source>
        <dbReference type="Proteomes" id="UP001415857"/>
    </source>
</evidence>
<dbReference type="EMBL" id="JBBPBK010000077">
    <property type="protein sequence ID" value="KAK9266720.1"/>
    <property type="molecule type" value="Genomic_DNA"/>
</dbReference>
<name>A0AAP0N7U9_LIQFO</name>
<dbReference type="Proteomes" id="UP001415857">
    <property type="component" value="Unassembled WGS sequence"/>
</dbReference>
<organism evidence="1 2">
    <name type="scientific">Liquidambar formosana</name>
    <name type="common">Formosan gum</name>
    <dbReference type="NCBI Taxonomy" id="63359"/>
    <lineage>
        <taxon>Eukaryota</taxon>
        <taxon>Viridiplantae</taxon>
        <taxon>Streptophyta</taxon>
        <taxon>Embryophyta</taxon>
        <taxon>Tracheophyta</taxon>
        <taxon>Spermatophyta</taxon>
        <taxon>Magnoliopsida</taxon>
        <taxon>eudicotyledons</taxon>
        <taxon>Gunneridae</taxon>
        <taxon>Pentapetalae</taxon>
        <taxon>Saxifragales</taxon>
        <taxon>Altingiaceae</taxon>
        <taxon>Liquidambar</taxon>
    </lineage>
</organism>
<protein>
    <submittedName>
        <fullName evidence="1">Uncharacterized protein</fullName>
    </submittedName>
</protein>
<dbReference type="AlphaFoldDB" id="A0AAP0N7U9"/>
<reference evidence="1 2" key="1">
    <citation type="journal article" date="2024" name="Plant J.">
        <title>Genome sequences and population genomics reveal climatic adaptation and genomic divergence between two closely related sweetgum species.</title>
        <authorList>
            <person name="Xu W.Q."/>
            <person name="Ren C.Q."/>
            <person name="Zhang X.Y."/>
            <person name="Comes H.P."/>
            <person name="Liu X.H."/>
            <person name="Li Y.G."/>
            <person name="Kettle C.J."/>
            <person name="Jalonen R."/>
            <person name="Gaisberger H."/>
            <person name="Ma Y.Z."/>
            <person name="Qiu Y.X."/>
        </authorList>
    </citation>
    <scope>NUCLEOTIDE SEQUENCE [LARGE SCALE GENOMIC DNA]</scope>
    <source>
        <strain evidence="1">Hangzhou</strain>
    </source>
</reference>
<evidence type="ECO:0000313" key="1">
    <source>
        <dbReference type="EMBL" id="KAK9266720.1"/>
    </source>
</evidence>